<evidence type="ECO:0000313" key="3">
    <source>
        <dbReference type="Proteomes" id="UP000016935"/>
    </source>
</evidence>
<evidence type="ECO:0000313" key="2">
    <source>
        <dbReference type="EMBL" id="EOA88390.1"/>
    </source>
</evidence>
<keyword evidence="1" id="KW-0732">Signal</keyword>
<keyword evidence="3" id="KW-1185">Reference proteome</keyword>
<dbReference type="OrthoDB" id="4500945at2759"/>
<reference evidence="2 3" key="2">
    <citation type="journal article" date="2013" name="PLoS Genet.">
        <title>Comparative genome structure, secondary metabolite, and effector coding capacity across Cochliobolus pathogens.</title>
        <authorList>
            <person name="Condon B.J."/>
            <person name="Leng Y."/>
            <person name="Wu D."/>
            <person name="Bushley K.E."/>
            <person name="Ohm R.A."/>
            <person name="Otillar R."/>
            <person name="Martin J."/>
            <person name="Schackwitz W."/>
            <person name="Grimwood J."/>
            <person name="MohdZainudin N."/>
            <person name="Xue C."/>
            <person name="Wang R."/>
            <person name="Manning V.A."/>
            <person name="Dhillon B."/>
            <person name="Tu Z.J."/>
            <person name="Steffenson B.J."/>
            <person name="Salamov A."/>
            <person name="Sun H."/>
            <person name="Lowry S."/>
            <person name="LaButti K."/>
            <person name="Han J."/>
            <person name="Copeland A."/>
            <person name="Lindquist E."/>
            <person name="Barry K."/>
            <person name="Schmutz J."/>
            <person name="Baker S.E."/>
            <person name="Ciuffetti L.M."/>
            <person name="Grigoriev I.V."/>
            <person name="Zhong S."/>
            <person name="Turgeon B.G."/>
        </authorList>
    </citation>
    <scope>NUCLEOTIDE SEQUENCE [LARGE SCALE GENOMIC DNA]</scope>
    <source>
        <strain evidence="3">28A</strain>
    </source>
</reference>
<reference evidence="2 3" key="1">
    <citation type="journal article" date="2012" name="PLoS Pathog.">
        <title>Diverse lifestyles and strategies of plant pathogenesis encoded in the genomes of eighteen Dothideomycetes fungi.</title>
        <authorList>
            <person name="Ohm R.A."/>
            <person name="Feau N."/>
            <person name="Henrissat B."/>
            <person name="Schoch C.L."/>
            <person name="Horwitz B.A."/>
            <person name="Barry K.W."/>
            <person name="Condon B.J."/>
            <person name="Copeland A.C."/>
            <person name="Dhillon B."/>
            <person name="Glaser F."/>
            <person name="Hesse C.N."/>
            <person name="Kosti I."/>
            <person name="LaButti K."/>
            <person name="Lindquist E.A."/>
            <person name="Lucas S."/>
            <person name="Salamov A.A."/>
            <person name="Bradshaw R.E."/>
            <person name="Ciuffetti L."/>
            <person name="Hamelin R.C."/>
            <person name="Kema G.H.J."/>
            <person name="Lawrence C."/>
            <person name="Scott J.A."/>
            <person name="Spatafora J.W."/>
            <person name="Turgeon B.G."/>
            <person name="de Wit P.J.G.M."/>
            <person name="Zhong S."/>
            <person name="Goodwin S.B."/>
            <person name="Grigoriev I.V."/>
        </authorList>
    </citation>
    <scope>NUCLEOTIDE SEQUENCE [LARGE SCALE GENOMIC DNA]</scope>
    <source>
        <strain evidence="3">28A</strain>
    </source>
</reference>
<dbReference type="Proteomes" id="UP000016935">
    <property type="component" value="Unassembled WGS sequence"/>
</dbReference>
<dbReference type="AlphaFoldDB" id="R0IUA5"/>
<dbReference type="GeneID" id="19403097"/>
<feature type="chain" id="PRO_5004353270" evidence="1">
    <location>
        <begin position="19"/>
        <end position="120"/>
    </location>
</feature>
<protein>
    <submittedName>
        <fullName evidence="2">Uncharacterized protein</fullName>
    </submittedName>
</protein>
<dbReference type="EMBL" id="KB908537">
    <property type="protein sequence ID" value="EOA88390.1"/>
    <property type="molecule type" value="Genomic_DNA"/>
</dbReference>
<organism evidence="2 3">
    <name type="scientific">Exserohilum turcicum (strain 28A)</name>
    <name type="common">Northern leaf blight fungus</name>
    <name type="synonym">Setosphaeria turcica</name>
    <dbReference type="NCBI Taxonomy" id="671987"/>
    <lineage>
        <taxon>Eukaryota</taxon>
        <taxon>Fungi</taxon>
        <taxon>Dikarya</taxon>
        <taxon>Ascomycota</taxon>
        <taxon>Pezizomycotina</taxon>
        <taxon>Dothideomycetes</taxon>
        <taxon>Pleosporomycetidae</taxon>
        <taxon>Pleosporales</taxon>
        <taxon>Pleosporineae</taxon>
        <taxon>Pleosporaceae</taxon>
        <taxon>Exserohilum</taxon>
    </lineage>
</organism>
<dbReference type="RefSeq" id="XP_008023695.1">
    <property type="nucleotide sequence ID" value="XM_008025504.1"/>
</dbReference>
<name>R0IUA5_EXST2</name>
<feature type="signal peptide" evidence="1">
    <location>
        <begin position="1"/>
        <end position="18"/>
    </location>
</feature>
<sequence length="120" mass="12615">MQFTTIALLFSAAFTVSAAPGPDTLAKRSCWTLTGNELKICQDACKVTCDVATGGIARKLCKAACDAPPLKARDNEVVADAIDARGIGKKICDISCDVTCNSTVLALDQLECLKICKAKC</sequence>
<evidence type="ECO:0000256" key="1">
    <source>
        <dbReference type="SAM" id="SignalP"/>
    </source>
</evidence>
<gene>
    <name evidence="2" type="ORF">SETTUDRAFT_27205</name>
</gene>
<proteinExistence type="predicted"/>
<accession>R0IUA5</accession>
<dbReference type="HOGENOM" id="CLU_1960931_0_0_1"/>